<dbReference type="InterPro" id="IPR000726">
    <property type="entry name" value="Glyco_hydro_19_cat"/>
</dbReference>
<evidence type="ECO:0000256" key="6">
    <source>
        <dbReference type="SAM" id="SignalP"/>
    </source>
</evidence>
<dbReference type="PROSITE" id="PS00773">
    <property type="entry name" value="CHITINASE_19_1"/>
    <property type="match status" value="1"/>
</dbReference>
<dbReference type="OrthoDB" id="5985073at2759"/>
<evidence type="ECO:0000313" key="9">
    <source>
        <dbReference type="EMBL" id="RID70168.1"/>
    </source>
</evidence>
<dbReference type="GO" id="GO:0008061">
    <property type="term" value="F:chitin binding"/>
    <property type="evidence" value="ECO:0007669"/>
    <property type="project" value="UniProtKB-UniRule"/>
</dbReference>
<evidence type="ECO:0000256" key="1">
    <source>
        <dbReference type="ARBA" id="ARBA00009373"/>
    </source>
</evidence>
<evidence type="ECO:0000313" key="8">
    <source>
        <dbReference type="EMBL" id="CAG7881073.1"/>
    </source>
</evidence>
<dbReference type="InterPro" id="IPR001002">
    <property type="entry name" value="Chitin-bd_1"/>
</dbReference>
<evidence type="ECO:0000256" key="5">
    <source>
        <dbReference type="PROSITE-ProRule" id="PRU00261"/>
    </source>
</evidence>
<dbReference type="EMBL" id="LS974619">
    <property type="protein sequence ID" value="CAG7881073.1"/>
    <property type="molecule type" value="Genomic_DNA"/>
</dbReference>
<evidence type="ECO:0000256" key="2">
    <source>
        <dbReference type="ARBA" id="ARBA00022669"/>
    </source>
</evidence>
<evidence type="ECO:0000313" key="11">
    <source>
        <dbReference type="Proteomes" id="UP000694005"/>
    </source>
</evidence>
<keyword evidence="3 4" id="KW-1015">Disulfide bond</keyword>
<organism evidence="9 10">
    <name type="scientific">Brassica campestris</name>
    <name type="common">Field mustard</name>
    <dbReference type="NCBI Taxonomy" id="3711"/>
    <lineage>
        <taxon>Eukaryota</taxon>
        <taxon>Viridiplantae</taxon>
        <taxon>Streptophyta</taxon>
        <taxon>Embryophyta</taxon>
        <taxon>Tracheophyta</taxon>
        <taxon>Spermatophyta</taxon>
        <taxon>Magnoliopsida</taxon>
        <taxon>eudicotyledons</taxon>
        <taxon>Gunneridae</taxon>
        <taxon>Pentapetalae</taxon>
        <taxon>rosids</taxon>
        <taxon>malvids</taxon>
        <taxon>Brassicales</taxon>
        <taxon>Brassicaceae</taxon>
        <taxon>Brassiceae</taxon>
        <taxon>Brassica</taxon>
    </lineage>
</organism>
<dbReference type="CDD" id="cd00325">
    <property type="entry name" value="chitinase_GH19"/>
    <property type="match status" value="1"/>
</dbReference>
<feature type="domain" description="Chitin-binding type-1" evidence="7">
    <location>
        <begin position="24"/>
        <end position="59"/>
    </location>
</feature>
<dbReference type="InterPro" id="IPR016283">
    <property type="entry name" value="Glyco_hydro_19"/>
</dbReference>
<protein>
    <recommendedName>
        <fullName evidence="7">Chitin-binding type-1 domain-containing protein</fullName>
    </recommendedName>
</protein>
<comment type="caution">
    <text evidence="5">Lacks conserved residue(s) required for the propagation of feature annotation.</text>
</comment>
<dbReference type="Proteomes" id="UP000264353">
    <property type="component" value="Chromosome A3"/>
</dbReference>
<dbReference type="InterPro" id="IPR023346">
    <property type="entry name" value="Lysozyme-like_dom_sf"/>
</dbReference>
<dbReference type="PIRSF" id="PIRSF001060">
    <property type="entry name" value="Endochitinase"/>
    <property type="match status" value="1"/>
</dbReference>
<reference evidence="8 11" key="2">
    <citation type="submission" date="2021-07" db="EMBL/GenBank/DDBJ databases">
        <authorList>
            <consortium name="Genoscope - CEA"/>
            <person name="William W."/>
        </authorList>
    </citation>
    <scope>NUCLEOTIDE SEQUENCE [LARGE SCALE GENOMIC DNA]</scope>
</reference>
<dbReference type="PANTHER" id="PTHR22595:SF178">
    <property type="entry name" value="(RAPE) HYPOTHETICAL PROTEIN"/>
    <property type="match status" value="1"/>
</dbReference>
<dbReference type="SUPFAM" id="SSF57016">
    <property type="entry name" value="Plant lectins/antimicrobial peptides"/>
    <property type="match status" value="1"/>
</dbReference>
<evidence type="ECO:0000259" key="7">
    <source>
        <dbReference type="PROSITE" id="PS50941"/>
    </source>
</evidence>
<dbReference type="PROSITE" id="PS50941">
    <property type="entry name" value="CHIT_BIND_I_2"/>
    <property type="match status" value="1"/>
</dbReference>
<evidence type="ECO:0000256" key="3">
    <source>
        <dbReference type="ARBA" id="ARBA00023157"/>
    </source>
</evidence>
<dbReference type="GO" id="GO:0005975">
    <property type="term" value="P:carbohydrate metabolic process"/>
    <property type="evidence" value="ECO:0007669"/>
    <property type="project" value="InterPro"/>
</dbReference>
<feature type="disulfide bond" evidence="4">
    <location>
        <begin position="233"/>
        <end position="265"/>
    </location>
</feature>
<sequence>MVSKKISLTLLLSLLSFYSEIVKSQNCNCPPNVCCSQFGYCGTTAAHCSPTCRSGPCRGSGTSSGADAVGNIVTQGFFDGIINQAGNGCAGKRFYTRDSFINATTTFPSFANSITKREIATMFAHFTYQTGHFCYIEEINGASRSFCDQSNRQYPCAPGKSYHGRGPLLLSWNYNYGPCGQSLGLDLLLQPELVSSNPVVAFRAAMWFWMKSVRPVLNQGFGATIRAISSLECNGRNLGAVNARIRYYRDYCGQLGVDSGANVTC</sequence>
<dbReference type="Gramene" id="A03p24160.2_BraZ1">
    <property type="protein sequence ID" value="A03p24160.2_BraZ1.CDS"/>
    <property type="gene ID" value="A03g24160.2_BraZ1"/>
</dbReference>
<dbReference type="FunFam" id="3.30.20.10:FF:000001">
    <property type="entry name" value="Endochitinase (Chitinase)"/>
    <property type="match status" value="1"/>
</dbReference>
<dbReference type="GO" id="GO:0006032">
    <property type="term" value="P:chitin catabolic process"/>
    <property type="evidence" value="ECO:0007669"/>
    <property type="project" value="InterPro"/>
</dbReference>
<dbReference type="EMBL" id="CM010630">
    <property type="protein sequence ID" value="RID70168.1"/>
    <property type="molecule type" value="Genomic_DNA"/>
</dbReference>
<keyword evidence="2 5" id="KW-0147">Chitin-binding</keyword>
<feature type="disulfide bond" evidence="4 5">
    <location>
        <begin position="29"/>
        <end position="41"/>
    </location>
</feature>
<dbReference type="Proteomes" id="UP000694005">
    <property type="component" value="Chromosome A03"/>
</dbReference>
<dbReference type="CDD" id="cd00035">
    <property type="entry name" value="ChtBD1"/>
    <property type="match status" value="1"/>
</dbReference>
<feature type="signal peptide" evidence="6">
    <location>
        <begin position="1"/>
        <end position="24"/>
    </location>
</feature>
<dbReference type="Gene3D" id="3.30.20.10">
    <property type="entry name" value="Endochitinase, domain 2"/>
    <property type="match status" value="1"/>
</dbReference>
<dbReference type="AlphaFoldDB" id="A0A397ZYX1"/>
<dbReference type="KEGG" id="brp:103858079"/>
<feature type="chain" id="PRO_5039860132" description="Chitin-binding type-1 domain-containing protein" evidence="6">
    <location>
        <begin position="25"/>
        <end position="265"/>
    </location>
</feature>
<dbReference type="PROSITE" id="PS00774">
    <property type="entry name" value="CHITINASE_19_2"/>
    <property type="match status" value="1"/>
</dbReference>
<gene>
    <name evidence="8" type="ORF">BRAPAZ1V2_A03P24160.2</name>
    <name evidence="9" type="ORF">BRARA_C02210</name>
</gene>
<name>A0A397ZYX1_BRACM</name>
<proteinExistence type="inferred from homology"/>
<dbReference type="Gene3D" id="1.10.530.10">
    <property type="match status" value="1"/>
</dbReference>
<dbReference type="Pfam" id="PF00182">
    <property type="entry name" value="Glyco_hydro_19"/>
    <property type="match status" value="1"/>
</dbReference>
<evidence type="ECO:0000313" key="10">
    <source>
        <dbReference type="Proteomes" id="UP000264353"/>
    </source>
</evidence>
<dbReference type="SMR" id="A0A397ZYX1"/>
<dbReference type="PANTHER" id="PTHR22595">
    <property type="entry name" value="CHITINASE-RELATED"/>
    <property type="match status" value="1"/>
</dbReference>
<feature type="disulfide bond" evidence="4">
    <location>
        <begin position="147"/>
        <end position="156"/>
    </location>
</feature>
<dbReference type="Gene3D" id="3.30.60.10">
    <property type="entry name" value="Endochitinase-like"/>
    <property type="match status" value="1"/>
</dbReference>
<comment type="similarity">
    <text evidence="1">Belongs to the glycosyl hydrolase 19 family. Chitinase class I subfamily.</text>
</comment>
<reference evidence="9 10" key="1">
    <citation type="submission" date="2018-06" db="EMBL/GenBank/DDBJ databases">
        <title>WGS assembly of Brassica rapa FPsc.</title>
        <authorList>
            <person name="Bowman J."/>
            <person name="Kohchi T."/>
            <person name="Yamato K."/>
            <person name="Jenkins J."/>
            <person name="Shu S."/>
            <person name="Ishizaki K."/>
            <person name="Yamaoka S."/>
            <person name="Nishihama R."/>
            <person name="Nakamura Y."/>
            <person name="Berger F."/>
            <person name="Adam C."/>
            <person name="Aki S."/>
            <person name="Althoff F."/>
            <person name="Araki T."/>
            <person name="Arteaga-Vazquez M."/>
            <person name="Balasubrmanian S."/>
            <person name="Bauer D."/>
            <person name="Boehm C."/>
            <person name="Briginshaw L."/>
            <person name="Caballero-Perez J."/>
            <person name="Catarino B."/>
            <person name="Chen F."/>
            <person name="Chiyoda S."/>
            <person name="Chovatia M."/>
            <person name="Davies K."/>
            <person name="Delmans M."/>
            <person name="Demura T."/>
            <person name="Dierschke T."/>
            <person name="Dolan L."/>
            <person name="Dorantes-Acosta A."/>
            <person name="Eklund D."/>
            <person name="Florent S."/>
            <person name="Flores-Sandoval E."/>
            <person name="Fujiyama A."/>
            <person name="Fukuzawa H."/>
            <person name="Galik B."/>
            <person name="Grimanelli D."/>
            <person name="Grimwood J."/>
            <person name="Grossniklaus U."/>
            <person name="Hamada T."/>
            <person name="Haseloff J."/>
            <person name="Hetherington A."/>
            <person name="Higo A."/>
            <person name="Hirakawa Y."/>
            <person name="Hundley H."/>
            <person name="Ikeda Y."/>
            <person name="Inoue K."/>
            <person name="Inoue S."/>
            <person name="Ishida S."/>
            <person name="Jia Q."/>
            <person name="Kakita M."/>
            <person name="Kanazawa T."/>
            <person name="Kawai Y."/>
            <person name="Kawashima T."/>
            <person name="Kennedy M."/>
            <person name="Kinose K."/>
            <person name="Kinoshita T."/>
            <person name="Kohara Y."/>
            <person name="Koide E."/>
            <person name="Komatsu K."/>
            <person name="Kopischke S."/>
            <person name="Kubo M."/>
            <person name="Kyozuka J."/>
            <person name="Lagercrantz U."/>
            <person name="Lin S."/>
            <person name="Lindquist E."/>
            <person name="Lipzen A."/>
            <person name="Lu C."/>
            <person name="Luna E."/>
            <person name="Martienssen R."/>
            <person name="Minamino N."/>
            <person name="Mizutani M."/>
            <person name="Mizutani M."/>
            <person name="Mochizuki N."/>
            <person name="Monte I."/>
            <person name="Mosher R."/>
            <person name="Nagasaki H."/>
            <person name="Nakagami H."/>
            <person name="Naramoto S."/>
            <person name="Nishitani K."/>
            <person name="Ohtani M."/>
            <person name="Okamoto T."/>
            <person name="Okumura M."/>
            <person name="Phillips J."/>
            <person name="Pollak B."/>
            <person name="Reinders A."/>
            <person name="Roevekamp M."/>
            <person name="Sano R."/>
            <person name="Sawa S."/>
            <person name="Schmid M."/>
            <person name="Shirakawa M."/>
            <person name="Solano R."/>
            <person name="Spunde A."/>
            <person name="Suetsugu N."/>
            <person name="Sugano S."/>
            <person name="Sugiyama A."/>
            <person name="Sun R."/>
            <person name="Suzuki Y."/>
            <person name="Takenaka M."/>
            <person name="Takezawa D."/>
            <person name="Tomogane H."/>
            <person name="Tsuzuki M."/>
            <person name="Ueda T."/>
            <person name="Umeda M."/>
            <person name="Ward J."/>
            <person name="Watanabe Y."/>
            <person name="Yazaki K."/>
            <person name="Yokoyama R."/>
            <person name="Yoshitake Y."/>
            <person name="Yotsui I."/>
            <person name="Zachgo S."/>
            <person name="Schmutz J."/>
        </authorList>
    </citation>
    <scope>NUCLEOTIDE SEQUENCE [LARGE SCALE GENOMIC DNA]</scope>
    <source>
        <strain evidence="10">cv. B-3</strain>
    </source>
</reference>
<dbReference type="Pfam" id="PF00187">
    <property type="entry name" value="Chitin_bind_1"/>
    <property type="match status" value="1"/>
</dbReference>
<dbReference type="SUPFAM" id="SSF53955">
    <property type="entry name" value="Lysozyme-like"/>
    <property type="match status" value="1"/>
</dbReference>
<dbReference type="InterPro" id="IPR036861">
    <property type="entry name" value="Endochitinase-like_sf"/>
</dbReference>
<accession>A0A397ZYX1</accession>
<feature type="disulfide bond" evidence="4 5">
    <location>
        <begin position="34"/>
        <end position="48"/>
    </location>
</feature>
<dbReference type="SMART" id="SM00270">
    <property type="entry name" value="ChtBD1"/>
    <property type="match status" value="1"/>
</dbReference>
<evidence type="ECO:0000256" key="4">
    <source>
        <dbReference type="PIRSR" id="PIRSR001060-2"/>
    </source>
</evidence>
<dbReference type="GO" id="GO:0016998">
    <property type="term" value="P:cell wall macromolecule catabolic process"/>
    <property type="evidence" value="ECO:0007669"/>
    <property type="project" value="InterPro"/>
</dbReference>
<dbReference type="GO" id="GO:0004568">
    <property type="term" value="F:chitinase activity"/>
    <property type="evidence" value="ECO:0007669"/>
    <property type="project" value="InterPro"/>
</dbReference>
<keyword evidence="6" id="KW-0732">Signal</keyword>
<feature type="disulfide bond" evidence="4">
    <location>
        <begin position="89"/>
        <end position="134"/>
    </location>
</feature>